<sequence length="756" mass="81809">MSTFEPINPGATRKKMAAPGQRGTEWPLRPSSSSDDHPGTDTDEADQPSTAHDNIRLSFDLGDPSLSPVPNHHRNHDSITDSDHFGSIHRHSRCFSTTTSERPLRQADSVYERPLSFNADEPEPQLDVPESARVRDETKGRSRFSLDNERFSVLSDILLMYSPGLSRLASNSSQENHYLKNRERRLQVLTPISEQRHPGKVGARLSRNTIPWEPSLDENQDADRVDKSLRDALDKTETSNNEVKGWSLAFLITGLSVVVFLISIDRTIITTAIPYITAEFHSTPDIGWYGSSYLLTACAFQPVFGRVFTLFHIKWSYMLAMFMFLLGSLISGVAPSSMTLIIGRAVAGFGSAGILTGSFVIVATGVPLKARPIYTAIVGLMFGVGATVGPLIGGVFTDLATWRWCFYINLPAGAVTLVAMAVVFHPAPQKHLHRPFFDRLIDLDIIGNSILLGTSVMLFLALEFTTTGEPWGSAKIVGLLSGFGAGILAFATWQWWKQDGALIPPSIVMQRTVSAACLAGFFTYGGLLIHTYFMPIWFQAVWGFTAIQSGVAMIPYFVANALFSLFSGIFVSKVGYFTPPAILGSAIGTVGCGMITLFRPNMSTAMWIGLQILGSAGFGMSIQQGFTAVQTVLSKDDVAVGTASVVAAQSLGGAIFISVGNNVFQARLRSIIAADNHLDGVDIDAVVAAGATAFRHLVPPNELTQLILDYNGALQTVFLVAVPLAGLAWVACCCLEWNSVKGKAPSTTEASEKGRA</sequence>
<evidence type="ECO:0000256" key="2">
    <source>
        <dbReference type="ARBA" id="ARBA00022692"/>
    </source>
</evidence>
<feature type="region of interest" description="Disordered" evidence="5">
    <location>
        <begin position="117"/>
        <end position="139"/>
    </location>
</feature>
<accession>A0ABR1TAP5</accession>
<feature type="compositionally biased region" description="Basic and acidic residues" evidence="5">
    <location>
        <begin position="130"/>
        <end position="139"/>
    </location>
</feature>
<evidence type="ECO:0000256" key="1">
    <source>
        <dbReference type="ARBA" id="ARBA00004141"/>
    </source>
</evidence>
<feature type="transmembrane region" description="Helical" evidence="6">
    <location>
        <begin position="286"/>
        <end position="304"/>
    </location>
</feature>
<dbReference type="PANTHER" id="PTHR23501:SF49">
    <property type="entry name" value="MAJOR FACILITATOR SUPERFAMILY (MFS) PROFILE DOMAIN-CONTAINING PROTEIN"/>
    <property type="match status" value="1"/>
</dbReference>
<gene>
    <name evidence="8" type="ORF">PG993_006107</name>
</gene>
<dbReference type="PANTHER" id="PTHR23501">
    <property type="entry name" value="MAJOR FACILITATOR SUPERFAMILY"/>
    <property type="match status" value="1"/>
</dbReference>
<feature type="transmembrane region" description="Helical" evidence="6">
    <location>
        <begin position="245"/>
        <end position="265"/>
    </location>
</feature>
<dbReference type="SUPFAM" id="SSF103473">
    <property type="entry name" value="MFS general substrate transporter"/>
    <property type="match status" value="1"/>
</dbReference>
<evidence type="ECO:0000256" key="4">
    <source>
        <dbReference type="ARBA" id="ARBA00023136"/>
    </source>
</evidence>
<feature type="transmembrane region" description="Helical" evidence="6">
    <location>
        <begin position="404"/>
        <end position="425"/>
    </location>
</feature>
<reference evidence="8 9" key="1">
    <citation type="submission" date="2023-01" db="EMBL/GenBank/DDBJ databases">
        <title>Analysis of 21 Apiospora genomes using comparative genomics revels a genus with tremendous synthesis potential of carbohydrate active enzymes and secondary metabolites.</title>
        <authorList>
            <person name="Sorensen T."/>
        </authorList>
    </citation>
    <scope>NUCLEOTIDE SEQUENCE [LARGE SCALE GENOMIC DNA]</scope>
    <source>
        <strain evidence="8 9">CBS 33761</strain>
    </source>
</reference>
<feature type="region of interest" description="Disordered" evidence="5">
    <location>
        <begin position="1"/>
        <end position="86"/>
    </location>
</feature>
<keyword evidence="3 6" id="KW-1133">Transmembrane helix</keyword>
<feature type="transmembrane region" description="Helical" evidence="6">
    <location>
        <begin position="536"/>
        <end position="557"/>
    </location>
</feature>
<name>A0ABR1TAP5_9PEZI</name>
<feature type="domain" description="Major facilitator superfamily (MFS) profile" evidence="7">
    <location>
        <begin position="251"/>
        <end position="702"/>
    </location>
</feature>
<dbReference type="PRINTS" id="PR01036">
    <property type="entry name" value="TCRTETB"/>
</dbReference>
<comment type="caution">
    <text evidence="8">The sequence shown here is derived from an EMBL/GenBank/DDBJ whole genome shotgun (WGS) entry which is preliminary data.</text>
</comment>
<feature type="transmembrane region" description="Helical" evidence="6">
    <location>
        <begin position="605"/>
        <end position="626"/>
    </location>
</feature>
<dbReference type="PROSITE" id="PS50850">
    <property type="entry name" value="MFS"/>
    <property type="match status" value="1"/>
</dbReference>
<dbReference type="InterPro" id="IPR020846">
    <property type="entry name" value="MFS_dom"/>
</dbReference>
<feature type="transmembrane region" description="Helical" evidence="6">
    <location>
        <begin position="476"/>
        <end position="496"/>
    </location>
</feature>
<dbReference type="InterPro" id="IPR036259">
    <property type="entry name" value="MFS_trans_sf"/>
</dbReference>
<feature type="transmembrane region" description="Helical" evidence="6">
    <location>
        <begin position="346"/>
        <end position="366"/>
    </location>
</feature>
<evidence type="ECO:0000256" key="3">
    <source>
        <dbReference type="ARBA" id="ARBA00022989"/>
    </source>
</evidence>
<feature type="compositionally biased region" description="Basic and acidic residues" evidence="5">
    <location>
        <begin position="76"/>
        <end position="86"/>
    </location>
</feature>
<proteinExistence type="predicted"/>
<dbReference type="InterPro" id="IPR011701">
    <property type="entry name" value="MFS"/>
</dbReference>
<feature type="transmembrane region" description="Helical" evidence="6">
    <location>
        <begin position="508"/>
        <end position="529"/>
    </location>
</feature>
<feature type="transmembrane region" description="Helical" evidence="6">
    <location>
        <begin position="577"/>
        <end position="598"/>
    </location>
</feature>
<keyword evidence="2 6" id="KW-0812">Transmembrane</keyword>
<feature type="transmembrane region" description="Helical" evidence="6">
    <location>
        <begin position="445"/>
        <end position="464"/>
    </location>
</feature>
<dbReference type="CDD" id="cd17502">
    <property type="entry name" value="MFS_Azr1_MDR_like"/>
    <property type="match status" value="1"/>
</dbReference>
<evidence type="ECO:0000259" key="7">
    <source>
        <dbReference type="PROSITE" id="PS50850"/>
    </source>
</evidence>
<organism evidence="8 9">
    <name type="scientific">Apiospora rasikravindrae</name>
    <dbReference type="NCBI Taxonomy" id="990691"/>
    <lineage>
        <taxon>Eukaryota</taxon>
        <taxon>Fungi</taxon>
        <taxon>Dikarya</taxon>
        <taxon>Ascomycota</taxon>
        <taxon>Pezizomycotina</taxon>
        <taxon>Sordariomycetes</taxon>
        <taxon>Xylariomycetidae</taxon>
        <taxon>Amphisphaeriales</taxon>
        <taxon>Apiosporaceae</taxon>
        <taxon>Apiospora</taxon>
    </lineage>
</organism>
<evidence type="ECO:0000313" key="8">
    <source>
        <dbReference type="EMBL" id="KAK8043677.1"/>
    </source>
</evidence>
<dbReference type="Gene3D" id="1.20.1250.20">
    <property type="entry name" value="MFS general substrate transporter like domains"/>
    <property type="match status" value="1"/>
</dbReference>
<keyword evidence="4 6" id="KW-0472">Membrane</keyword>
<keyword evidence="9" id="KW-1185">Reference proteome</keyword>
<dbReference type="Gene3D" id="1.20.1720.10">
    <property type="entry name" value="Multidrug resistance protein D"/>
    <property type="match status" value="1"/>
</dbReference>
<dbReference type="Pfam" id="PF07690">
    <property type="entry name" value="MFS_1"/>
    <property type="match status" value="1"/>
</dbReference>
<evidence type="ECO:0000256" key="6">
    <source>
        <dbReference type="SAM" id="Phobius"/>
    </source>
</evidence>
<feature type="transmembrane region" description="Helical" evidence="6">
    <location>
        <begin position="372"/>
        <end position="392"/>
    </location>
</feature>
<protein>
    <submittedName>
        <fullName evidence="8">MFS general substrate transporter</fullName>
    </submittedName>
</protein>
<dbReference type="Proteomes" id="UP001444661">
    <property type="component" value="Unassembled WGS sequence"/>
</dbReference>
<feature type="transmembrane region" description="Helical" evidence="6">
    <location>
        <begin position="316"/>
        <end position="334"/>
    </location>
</feature>
<comment type="subcellular location">
    <subcellularLocation>
        <location evidence="1">Membrane</location>
        <topology evidence="1">Multi-pass membrane protein</topology>
    </subcellularLocation>
</comment>
<evidence type="ECO:0000256" key="5">
    <source>
        <dbReference type="SAM" id="MobiDB-lite"/>
    </source>
</evidence>
<feature type="transmembrane region" description="Helical" evidence="6">
    <location>
        <begin position="638"/>
        <end position="659"/>
    </location>
</feature>
<dbReference type="EMBL" id="JAQQWK010000004">
    <property type="protein sequence ID" value="KAK8043677.1"/>
    <property type="molecule type" value="Genomic_DNA"/>
</dbReference>
<evidence type="ECO:0000313" key="9">
    <source>
        <dbReference type="Proteomes" id="UP001444661"/>
    </source>
</evidence>